<dbReference type="InterPro" id="IPR000719">
    <property type="entry name" value="Prot_kinase_dom"/>
</dbReference>
<keyword evidence="4 5" id="KW-0067">ATP-binding</keyword>
<keyword evidence="1" id="KW-0808">Transferase</keyword>
<dbReference type="Gene3D" id="1.10.510.10">
    <property type="entry name" value="Transferase(Phosphotransferase) domain 1"/>
    <property type="match status" value="1"/>
</dbReference>
<dbReference type="InterPro" id="IPR031636">
    <property type="entry name" value="PknG_TPR"/>
</dbReference>
<reference evidence="8 9" key="1">
    <citation type="submission" date="2022-10" db="EMBL/GenBank/DDBJ databases">
        <title>Draft genome sequence of Streptomyces sp. YSPA8.</title>
        <authorList>
            <person name="Moriuchi R."/>
            <person name="Dohra H."/>
            <person name="Yamamura H."/>
            <person name="Kodani S."/>
        </authorList>
    </citation>
    <scope>NUCLEOTIDE SEQUENCE [LARGE SCALE GENOMIC DNA]</scope>
    <source>
        <strain evidence="8 9">YSPA8</strain>
    </source>
</reference>
<feature type="binding site" evidence="5">
    <location>
        <position position="567"/>
    </location>
    <ligand>
        <name>ATP</name>
        <dbReference type="ChEBI" id="CHEBI:30616"/>
    </ligand>
</feature>
<dbReference type="Proteomes" id="UP001291653">
    <property type="component" value="Unassembled WGS sequence"/>
</dbReference>
<protein>
    <submittedName>
        <fullName evidence="8">Trypsin-like peptidase domain-containing protein</fullName>
    </submittedName>
</protein>
<organism evidence="8 9">
    <name type="scientific">Streptomyces yaizuensis</name>
    <dbReference type="NCBI Taxonomy" id="2989713"/>
    <lineage>
        <taxon>Bacteria</taxon>
        <taxon>Bacillati</taxon>
        <taxon>Actinomycetota</taxon>
        <taxon>Actinomycetes</taxon>
        <taxon>Kitasatosporales</taxon>
        <taxon>Streptomycetaceae</taxon>
        <taxon>Streptomyces</taxon>
    </lineage>
</organism>
<dbReference type="EMBL" id="BSBI01000001">
    <property type="protein sequence ID" value="GLF93201.1"/>
    <property type="molecule type" value="Genomic_DNA"/>
</dbReference>
<evidence type="ECO:0000256" key="2">
    <source>
        <dbReference type="ARBA" id="ARBA00022741"/>
    </source>
</evidence>
<dbReference type="SUPFAM" id="SSF56112">
    <property type="entry name" value="Protein kinase-like (PK-like)"/>
    <property type="match status" value="1"/>
</dbReference>
<feature type="domain" description="Protein kinase" evidence="7">
    <location>
        <begin position="537"/>
        <end position="802"/>
    </location>
</feature>
<evidence type="ECO:0000259" key="7">
    <source>
        <dbReference type="PROSITE" id="PS50011"/>
    </source>
</evidence>
<keyword evidence="2 5" id="KW-0547">Nucleotide-binding</keyword>
<name>A0ABQ5NT65_9ACTN</name>
<keyword evidence="9" id="KW-1185">Reference proteome</keyword>
<gene>
    <name evidence="8" type="ORF">SYYSPA8_02910</name>
</gene>
<feature type="compositionally biased region" description="Basic residues" evidence="6">
    <location>
        <begin position="1172"/>
        <end position="1186"/>
    </location>
</feature>
<dbReference type="SUPFAM" id="SSF48452">
    <property type="entry name" value="TPR-like"/>
    <property type="match status" value="1"/>
</dbReference>
<dbReference type="Pfam" id="PF16918">
    <property type="entry name" value="PknG_TPR"/>
    <property type="match status" value="1"/>
</dbReference>
<proteinExistence type="predicted"/>
<sequence>MDGDTRAAPGPSVPRTGLGGGPASRAPARLYADFPAAGAHSRPLPADVITDDGSGGDGGGGAASGDGDGDGGIALLRLTGTPPVPPAVLHRQTPAPGEPVRLVGYPAERPGGREVPARILGRDTESDRPGWVRLDTGAAQARHGFGGGGVVHARTGRIIGVLAPSDRPDGPVRMIPTETLLRRLPAAGRERMVAGPRAVSHTIPLTPGPPGPHRSPGLRRTVAGWLDGGDPSGRTPRPGARAGSAEAVELVFAEDGDDDALAAIHETLNLADRERDSRTPGRSAVPGPPAGSIDLAVEATGRTVAELVAHAAGRAGLDDGTTAAGDDTQALLERIAGEGPPLAAAFVSVDRLAPRAEDVLPLLRALLSRGRSRVLLAFRDPASPLLERVADELLDGAWAERRADAVAARLELLASRERRFHRAERGRTDRHTVRLAPPASRRFAARLERLRGETSSRTSAALAYELSRLRTDVEDSLVSWEPAGPHRRYVVLPAGGGLTDLPHVTVGDPDDLVESDPSPAPVPDSGLDRGQELNQQYRVIGRLGRGSFGQVYLARDQLLEDRAVALKGVLDPGDPRAAETALRERLRLVGLNHPSIIKVFNYARHPAHPGNTAMFIVMEFADGAPLSWVADQIADRVPPFDDQRVHEFIAAYGLRVLEALTYLHVELGLVYGDLSLTNVMHCGDGIKLIDVAGVRRIGAAGPVTHPAPETRYGRVTVAADLYAVGVVLRHLFAMVPGEPGAAAEPSATGPTPLERVIVRATAAEPEQRFATAAEMALQLRGVLRELRSRRLGVETFEPSPLFAPAPAALDGELGKAPPLAQWRSGGTRKRRLTAPPPTPAEVALGLPVPLPAAADANWTKLQRTSYDDPAGLLQLSSAWGDSPERSLLRCRLHLELAGDHPAAGRAAECDAAGAELDRAGTAVGALAAHDWRLHWHRGLLRLVQGRVGDARDCFETVYAAIPGEYAPKLALGYCHEKLDRTDRAGQLYDAVWQRNRALGGAAFGLARIHLAAGRPQEALDRLGAVPADSRHRTAARTAMVRILADPPPDGGPPDPAAVSRAWVALDRLSRKEGLTDRHAQERLRTDLLELLLHLAAPQRTAPGAGDPLGALHAELAGLPEPVPAPRSERELREDLAACYLRLFEQVPLVSGDGHQELAEALVDNAYDTRPVGFRHHRRGERRHRLFGGRSAGRAGDPGGTTPANGRP</sequence>
<dbReference type="PROSITE" id="PS00107">
    <property type="entry name" value="PROTEIN_KINASE_ATP"/>
    <property type="match status" value="1"/>
</dbReference>
<dbReference type="RefSeq" id="WP_323445288.1">
    <property type="nucleotide sequence ID" value="NZ_BSBI01000001.1"/>
</dbReference>
<dbReference type="SUPFAM" id="SSF50494">
    <property type="entry name" value="Trypsin-like serine proteases"/>
    <property type="match status" value="1"/>
</dbReference>
<evidence type="ECO:0000313" key="9">
    <source>
        <dbReference type="Proteomes" id="UP001291653"/>
    </source>
</evidence>
<feature type="region of interest" description="Disordered" evidence="6">
    <location>
        <begin position="272"/>
        <end position="291"/>
    </location>
</feature>
<dbReference type="Gene3D" id="3.30.200.20">
    <property type="entry name" value="Phosphorylase Kinase, domain 1"/>
    <property type="match status" value="1"/>
</dbReference>
<dbReference type="PROSITE" id="PS50011">
    <property type="entry name" value="PROTEIN_KINASE_DOM"/>
    <property type="match status" value="1"/>
</dbReference>
<dbReference type="InterPro" id="IPR011990">
    <property type="entry name" value="TPR-like_helical_dom_sf"/>
</dbReference>
<dbReference type="SMART" id="SM00220">
    <property type="entry name" value="S_TKc"/>
    <property type="match status" value="1"/>
</dbReference>
<comment type="caution">
    <text evidence="8">The sequence shown here is derived from an EMBL/GenBank/DDBJ whole genome shotgun (WGS) entry which is preliminary data.</text>
</comment>
<dbReference type="InterPro" id="IPR017441">
    <property type="entry name" value="Protein_kinase_ATP_BS"/>
</dbReference>
<dbReference type="PANTHER" id="PTHR43289">
    <property type="entry name" value="MITOGEN-ACTIVATED PROTEIN KINASE KINASE KINASE 20-RELATED"/>
    <property type="match status" value="1"/>
</dbReference>
<dbReference type="Pfam" id="PF00069">
    <property type="entry name" value="Pkinase"/>
    <property type="match status" value="1"/>
</dbReference>
<feature type="region of interest" description="Disordered" evidence="6">
    <location>
        <begin position="1"/>
        <end position="114"/>
    </location>
</feature>
<dbReference type="InterPro" id="IPR009003">
    <property type="entry name" value="Peptidase_S1_PA"/>
</dbReference>
<evidence type="ECO:0000256" key="3">
    <source>
        <dbReference type="ARBA" id="ARBA00022777"/>
    </source>
</evidence>
<evidence type="ECO:0000256" key="1">
    <source>
        <dbReference type="ARBA" id="ARBA00022679"/>
    </source>
</evidence>
<feature type="region of interest" description="Disordered" evidence="6">
    <location>
        <begin position="1172"/>
        <end position="1207"/>
    </location>
</feature>
<evidence type="ECO:0000256" key="5">
    <source>
        <dbReference type="PROSITE-ProRule" id="PRU10141"/>
    </source>
</evidence>
<evidence type="ECO:0000256" key="4">
    <source>
        <dbReference type="ARBA" id="ARBA00022840"/>
    </source>
</evidence>
<accession>A0ABQ5NT65</accession>
<dbReference type="InterPro" id="IPR011009">
    <property type="entry name" value="Kinase-like_dom_sf"/>
</dbReference>
<dbReference type="CDD" id="cd14014">
    <property type="entry name" value="STKc_PknB_like"/>
    <property type="match status" value="1"/>
</dbReference>
<feature type="region of interest" description="Disordered" evidence="6">
    <location>
        <begin position="508"/>
        <end position="529"/>
    </location>
</feature>
<keyword evidence="3" id="KW-0418">Kinase</keyword>
<feature type="compositionally biased region" description="Gly residues" evidence="6">
    <location>
        <begin position="53"/>
        <end position="72"/>
    </location>
</feature>
<dbReference type="Gene3D" id="1.25.40.10">
    <property type="entry name" value="Tetratricopeptide repeat domain"/>
    <property type="match status" value="1"/>
</dbReference>
<dbReference type="PANTHER" id="PTHR43289:SF34">
    <property type="entry name" value="SERINE_THREONINE-PROTEIN KINASE YBDM-RELATED"/>
    <property type="match status" value="1"/>
</dbReference>
<evidence type="ECO:0000256" key="6">
    <source>
        <dbReference type="SAM" id="MobiDB-lite"/>
    </source>
</evidence>
<evidence type="ECO:0000313" key="8">
    <source>
        <dbReference type="EMBL" id="GLF93201.1"/>
    </source>
</evidence>